<dbReference type="InterPro" id="IPR014833">
    <property type="entry name" value="TnsA_N"/>
</dbReference>
<dbReference type="InterPro" id="IPR011856">
    <property type="entry name" value="tRNA_endonuc-like_dom_sf"/>
</dbReference>
<evidence type="ECO:0000259" key="1">
    <source>
        <dbReference type="Pfam" id="PF08722"/>
    </source>
</evidence>
<dbReference type="Proteomes" id="UP000605086">
    <property type="component" value="Unassembled WGS sequence"/>
</dbReference>
<dbReference type="EMBL" id="WHOS01000014">
    <property type="protein sequence ID" value="NUB00260.1"/>
    <property type="molecule type" value="Genomic_DNA"/>
</dbReference>
<dbReference type="Pfam" id="PF08722">
    <property type="entry name" value="Tn7_TnsA-like_N"/>
    <property type="match status" value="1"/>
</dbReference>
<proteinExistence type="predicted"/>
<comment type="caution">
    <text evidence="2">The sequence shown here is derived from an EMBL/GenBank/DDBJ whole genome shotgun (WGS) entry which is preliminary data.</text>
</comment>
<gene>
    <name evidence="2" type="ORF">GBZ48_13280</name>
</gene>
<feature type="domain" description="TnsA endonuclease N-terminal" evidence="1">
    <location>
        <begin position="44"/>
        <end position="121"/>
    </location>
</feature>
<evidence type="ECO:0000313" key="2">
    <source>
        <dbReference type="EMBL" id="NUB00260.1"/>
    </source>
</evidence>
<reference evidence="2 3" key="1">
    <citation type="submission" date="2019-10" db="EMBL/GenBank/DDBJ databases">
        <title>Genome sequence of Azospirillum melinis.</title>
        <authorList>
            <person name="Ambrosini A."/>
            <person name="Sant'Anna F.H."/>
            <person name="Cassan F.D."/>
            <person name="Souza E.M."/>
            <person name="Passaglia L.M.P."/>
        </authorList>
    </citation>
    <scope>NUCLEOTIDE SEQUENCE [LARGE SCALE GENOMIC DNA]</scope>
    <source>
        <strain evidence="2 3">TMCY0552</strain>
    </source>
</reference>
<protein>
    <recommendedName>
        <fullName evidence="1">TnsA endonuclease N-terminal domain-containing protein</fullName>
    </recommendedName>
</protein>
<dbReference type="RefSeq" id="WP_174471496.1">
    <property type="nucleotide sequence ID" value="NZ_JAGINN010000005.1"/>
</dbReference>
<evidence type="ECO:0000313" key="3">
    <source>
        <dbReference type="Proteomes" id="UP000605086"/>
    </source>
</evidence>
<keyword evidence="3" id="KW-1185">Reference proteome</keyword>
<name>A0ABX2K9H3_9PROT</name>
<accession>A0ABX2K9H3</accession>
<organism evidence="2 3">
    <name type="scientific">Azospirillum melinis</name>
    <dbReference type="NCBI Taxonomy" id="328839"/>
    <lineage>
        <taxon>Bacteria</taxon>
        <taxon>Pseudomonadati</taxon>
        <taxon>Pseudomonadota</taxon>
        <taxon>Alphaproteobacteria</taxon>
        <taxon>Rhodospirillales</taxon>
        <taxon>Azospirillaceae</taxon>
        <taxon>Azospirillum</taxon>
    </lineage>
</organism>
<dbReference type="Gene3D" id="3.40.1350.10">
    <property type="match status" value="1"/>
</dbReference>
<sequence length="210" mass="24329">MRRRIVKPNTRSFTGRHVLPDGSGDIRFESGLERDFLTLLSLRDDVREIVEQPLTIDITWPDGQARRYTPDFKVTYADRVVLYEVKYREQLRKLWPTHRHKFLQARAWANSQGMRFRIVTDLTIRTVRFENARLLSPYLGIEPDAGMAQAITDGLAHGPRTVLDLVQALCPERWDRARFYAALWPMLANRSLQMDPRAPLGMDLLVGLPS</sequence>